<dbReference type="Pfam" id="PF02811">
    <property type="entry name" value="PHP"/>
    <property type="match status" value="1"/>
</dbReference>
<accession>A0A0A7FWC8</accession>
<evidence type="ECO:0000256" key="2">
    <source>
        <dbReference type="ARBA" id="ARBA00009152"/>
    </source>
</evidence>
<evidence type="ECO:0000256" key="3">
    <source>
        <dbReference type="ARBA" id="ARBA00013085"/>
    </source>
</evidence>
<dbReference type="PANTHER" id="PTHR21039:SF0">
    <property type="entry name" value="HISTIDINOL-PHOSPHATASE"/>
    <property type="match status" value="1"/>
</dbReference>
<dbReference type="KEGG" id="cbv:U729_2281"/>
<proteinExistence type="inferred from homology"/>
<dbReference type="EC" id="3.1.3.15" evidence="3 8"/>
<reference evidence="10 11" key="1">
    <citation type="journal article" date="2015" name="Infect. Genet. Evol.">
        <title>Genomic sequences of six botulinum neurotoxin-producing strains representing three clostridial species illustrate the mobility and diversity of botulinum neurotoxin genes.</title>
        <authorList>
            <person name="Smith T.J."/>
            <person name="Hill K.K."/>
            <person name="Xie G."/>
            <person name="Foley B.T."/>
            <person name="Williamson C.H."/>
            <person name="Foster J.T."/>
            <person name="Johnson S.L."/>
            <person name="Chertkov O."/>
            <person name="Teshima H."/>
            <person name="Gibbons H.S."/>
            <person name="Johnsky L.A."/>
            <person name="Karavis M.A."/>
            <person name="Smith L.A."/>
        </authorList>
    </citation>
    <scope>NUCLEOTIDE SEQUENCE [LARGE SCALE GENOMIC DNA]</scope>
    <source>
        <strain evidence="10 11">Sullivan</strain>
    </source>
</reference>
<comment type="pathway">
    <text evidence="1 8">Amino-acid biosynthesis; L-histidine biosynthesis; L-histidine from 5-phospho-alpha-D-ribose 1-diphosphate: step 8/9.</text>
</comment>
<dbReference type="RefSeq" id="WP_039315030.1">
    <property type="nucleotide sequence ID" value="NZ_CP006905.1"/>
</dbReference>
<dbReference type="Proteomes" id="UP000030635">
    <property type="component" value="Chromosome"/>
</dbReference>
<dbReference type="GO" id="GO:0004401">
    <property type="term" value="F:histidinol-phosphatase activity"/>
    <property type="evidence" value="ECO:0007669"/>
    <property type="project" value="UniProtKB-UniRule"/>
</dbReference>
<evidence type="ECO:0000256" key="8">
    <source>
        <dbReference type="RuleBase" id="RU366003"/>
    </source>
</evidence>
<dbReference type="InterPro" id="IPR010140">
    <property type="entry name" value="Histidinol_P_phosphatase_HisJ"/>
</dbReference>
<evidence type="ECO:0000256" key="5">
    <source>
        <dbReference type="ARBA" id="ARBA00022801"/>
    </source>
</evidence>
<dbReference type="HOGENOM" id="CLU_054611_1_0_9"/>
<evidence type="ECO:0000313" key="11">
    <source>
        <dbReference type="Proteomes" id="UP000030635"/>
    </source>
</evidence>
<dbReference type="InterPro" id="IPR004013">
    <property type="entry name" value="PHP_dom"/>
</dbReference>
<keyword evidence="4 8" id="KW-0028">Amino-acid biosynthesis</keyword>
<evidence type="ECO:0000259" key="9">
    <source>
        <dbReference type="Pfam" id="PF02811"/>
    </source>
</evidence>
<dbReference type="InterPro" id="IPR016195">
    <property type="entry name" value="Pol/histidinol_Pase-like"/>
</dbReference>
<protein>
    <recommendedName>
        <fullName evidence="3 8">Histidinol-phosphatase</fullName>
        <shortName evidence="8">HolPase</shortName>
        <ecNumber evidence="3 8">3.1.3.15</ecNumber>
    </recommendedName>
</protein>
<dbReference type="EMBL" id="CP006905">
    <property type="protein sequence ID" value="AIY83151.1"/>
    <property type="molecule type" value="Genomic_DNA"/>
</dbReference>
<dbReference type="SUPFAM" id="SSF89550">
    <property type="entry name" value="PHP domain-like"/>
    <property type="match status" value="1"/>
</dbReference>
<evidence type="ECO:0000313" key="10">
    <source>
        <dbReference type="EMBL" id="AIY83151.1"/>
    </source>
</evidence>
<dbReference type="PANTHER" id="PTHR21039">
    <property type="entry name" value="HISTIDINOL PHOSPHATASE-RELATED"/>
    <property type="match status" value="1"/>
</dbReference>
<evidence type="ECO:0000256" key="7">
    <source>
        <dbReference type="ARBA" id="ARBA00049158"/>
    </source>
</evidence>
<keyword evidence="11" id="KW-1185">Reference proteome</keyword>
<dbReference type="GO" id="GO:0005737">
    <property type="term" value="C:cytoplasm"/>
    <property type="evidence" value="ECO:0007669"/>
    <property type="project" value="TreeGrafter"/>
</dbReference>
<comment type="similarity">
    <text evidence="2 8">Belongs to the PHP hydrolase family. HisK subfamily.</text>
</comment>
<comment type="catalytic activity">
    <reaction evidence="7 8">
        <text>L-histidinol phosphate + H2O = L-histidinol + phosphate</text>
        <dbReference type="Rhea" id="RHEA:14465"/>
        <dbReference type="ChEBI" id="CHEBI:15377"/>
        <dbReference type="ChEBI" id="CHEBI:43474"/>
        <dbReference type="ChEBI" id="CHEBI:57699"/>
        <dbReference type="ChEBI" id="CHEBI:57980"/>
        <dbReference type="EC" id="3.1.3.15"/>
    </reaction>
</comment>
<keyword evidence="6 8" id="KW-0368">Histidine biosynthesis</keyword>
<keyword evidence="5 8" id="KW-0378">Hydrolase</keyword>
<dbReference type="UniPathway" id="UPA00031">
    <property type="reaction ID" value="UER00013"/>
</dbReference>
<dbReference type="eggNOG" id="COG1387">
    <property type="taxonomic scope" value="Bacteria"/>
</dbReference>
<dbReference type="AlphaFoldDB" id="A0A0A7FWC8"/>
<dbReference type="OrthoDB" id="9775255at2"/>
<evidence type="ECO:0000256" key="4">
    <source>
        <dbReference type="ARBA" id="ARBA00022605"/>
    </source>
</evidence>
<feature type="domain" description="PHP" evidence="9">
    <location>
        <begin position="5"/>
        <end position="188"/>
    </location>
</feature>
<evidence type="ECO:0000256" key="6">
    <source>
        <dbReference type="ARBA" id="ARBA00023102"/>
    </source>
</evidence>
<dbReference type="GO" id="GO:0000105">
    <property type="term" value="P:L-histidine biosynthetic process"/>
    <property type="evidence" value="ECO:0007669"/>
    <property type="project" value="UniProtKB-UniRule"/>
</dbReference>
<name>A0A0A7FWC8_9CLOT</name>
<dbReference type="STRING" id="1561.NPD11_737"/>
<dbReference type="CDD" id="cd12110">
    <property type="entry name" value="PHP_HisPPase_Hisj_like"/>
    <property type="match status" value="1"/>
</dbReference>
<dbReference type="Gene3D" id="3.20.20.140">
    <property type="entry name" value="Metal-dependent hydrolases"/>
    <property type="match status" value="1"/>
</dbReference>
<evidence type="ECO:0000256" key="1">
    <source>
        <dbReference type="ARBA" id="ARBA00004970"/>
    </source>
</evidence>
<gene>
    <name evidence="10" type="ORF">U729_2281</name>
</gene>
<dbReference type="NCBIfam" id="TIGR01856">
    <property type="entry name" value="hisJ_fam"/>
    <property type="match status" value="1"/>
</dbReference>
<sequence length="258" mass="30092">MKTNYHTHNYRCNHATGTASDYVKEAIKNGFSEIGISDHLPHPGKDIDNHHRMAVDDIPNYIKEIEEAIEKHKEKISIKKGLECEYFEELLWFYKDLREKYKFDYLILGAHFFPYKGEWHYVGHGLTEDMLDVYSDYVVKSIKSGLFNYIAHPDLFGLGYKDFDENAIKASRKILKAAEEVDMPIEINVNGMRKPKVKYNGGERYAYPIKEFWELSKDYNVKRIVGVDAHNPCELGDFEMGVKFAKEHGLEIIEKLEI</sequence>
<organism evidence="10 11">
    <name type="scientific">Clostridium baratii str. Sullivan</name>
    <dbReference type="NCBI Taxonomy" id="1415775"/>
    <lineage>
        <taxon>Bacteria</taxon>
        <taxon>Bacillati</taxon>
        <taxon>Bacillota</taxon>
        <taxon>Clostridia</taxon>
        <taxon>Eubacteriales</taxon>
        <taxon>Clostridiaceae</taxon>
        <taxon>Clostridium</taxon>
    </lineage>
</organism>